<accession>A0A2T5YQ67</accession>
<dbReference type="InterPro" id="IPR050266">
    <property type="entry name" value="AB_hydrolase_sf"/>
</dbReference>
<evidence type="ECO:0000313" key="3">
    <source>
        <dbReference type="Proteomes" id="UP000244225"/>
    </source>
</evidence>
<dbReference type="Gene3D" id="3.40.50.1820">
    <property type="entry name" value="alpha/beta hydrolase"/>
    <property type="match status" value="1"/>
</dbReference>
<gene>
    <name evidence="2" type="ORF">C8N40_102417</name>
</gene>
<proteinExistence type="predicted"/>
<sequence length="287" mass="32051">MGEVTSTELKEANVNGTTLYYTEQGKGEPVVLVHGSLSDYRMWEGQLEAFAQQYRVIAYSRRYAYPANEAGDAAGYTVVPHARDLAALIQQLDLGPVHLVGHSYGAYTSLLTALEHPELVKSLCLGEPPVMPLLPNTEEGNALLYELETNTALPAAQAFEQGNDLKAVKIFMDGVMGQSDIYDTLPPEVQRQIMDNVQELKGIVCPKIIFMFSPFITRSDLQKVETPALLITGDSSPRFFILITEELEKCLPHKERVILSHASHEMEMDNPQEFNEAVLRFIQKHEN</sequence>
<dbReference type="OrthoDB" id="2247630at2"/>
<keyword evidence="3" id="KW-1185">Reference proteome</keyword>
<protein>
    <submittedName>
        <fullName evidence="2">Pimeloyl-ACP methyl ester carboxylesterase</fullName>
    </submittedName>
</protein>
<feature type="domain" description="AB hydrolase-1" evidence="1">
    <location>
        <begin position="29"/>
        <end position="271"/>
    </location>
</feature>
<dbReference type="RefSeq" id="WP_108210815.1">
    <property type="nucleotide sequence ID" value="NZ_QBKI01000002.1"/>
</dbReference>
<dbReference type="InterPro" id="IPR029058">
    <property type="entry name" value="AB_hydrolase_fold"/>
</dbReference>
<evidence type="ECO:0000313" key="2">
    <source>
        <dbReference type="EMBL" id="PTX21441.1"/>
    </source>
</evidence>
<dbReference type="Proteomes" id="UP000244225">
    <property type="component" value="Unassembled WGS sequence"/>
</dbReference>
<dbReference type="EMBL" id="QBKI01000002">
    <property type="protein sequence ID" value="PTX21441.1"/>
    <property type="molecule type" value="Genomic_DNA"/>
</dbReference>
<dbReference type="InterPro" id="IPR000073">
    <property type="entry name" value="AB_hydrolase_1"/>
</dbReference>
<dbReference type="AlphaFoldDB" id="A0A2T5YQ67"/>
<organism evidence="2 3">
    <name type="scientific">Pontibacter mucosus</name>
    <dbReference type="NCBI Taxonomy" id="1649266"/>
    <lineage>
        <taxon>Bacteria</taxon>
        <taxon>Pseudomonadati</taxon>
        <taxon>Bacteroidota</taxon>
        <taxon>Cytophagia</taxon>
        <taxon>Cytophagales</taxon>
        <taxon>Hymenobacteraceae</taxon>
        <taxon>Pontibacter</taxon>
    </lineage>
</organism>
<comment type="caution">
    <text evidence="2">The sequence shown here is derived from an EMBL/GenBank/DDBJ whole genome shotgun (WGS) entry which is preliminary data.</text>
</comment>
<dbReference type="Pfam" id="PF00561">
    <property type="entry name" value="Abhydrolase_1"/>
    <property type="match status" value="1"/>
</dbReference>
<dbReference type="PANTHER" id="PTHR43798">
    <property type="entry name" value="MONOACYLGLYCEROL LIPASE"/>
    <property type="match status" value="1"/>
</dbReference>
<reference evidence="2 3" key="1">
    <citation type="submission" date="2018-04" db="EMBL/GenBank/DDBJ databases">
        <title>Genomic Encyclopedia of Archaeal and Bacterial Type Strains, Phase II (KMG-II): from individual species to whole genera.</title>
        <authorList>
            <person name="Goeker M."/>
        </authorList>
    </citation>
    <scope>NUCLEOTIDE SEQUENCE [LARGE SCALE GENOMIC DNA]</scope>
    <source>
        <strain evidence="2 3">DSM 100162</strain>
    </source>
</reference>
<evidence type="ECO:0000259" key="1">
    <source>
        <dbReference type="Pfam" id="PF00561"/>
    </source>
</evidence>
<name>A0A2T5YQ67_9BACT</name>
<dbReference type="SUPFAM" id="SSF53474">
    <property type="entry name" value="alpha/beta-Hydrolases"/>
    <property type="match status" value="1"/>
</dbReference>